<evidence type="ECO:0000256" key="7">
    <source>
        <dbReference type="ARBA" id="ARBA00023015"/>
    </source>
</evidence>
<keyword evidence="4" id="KW-0479">Metal-binding</keyword>
<name>A0A381QGQ2_9ZZZZ</name>
<proteinExistence type="inferred from homology"/>
<dbReference type="GO" id="GO:0045454">
    <property type="term" value="P:cell redox homeostasis"/>
    <property type="evidence" value="ECO:0007669"/>
    <property type="project" value="TreeGrafter"/>
</dbReference>
<dbReference type="GO" id="GO:0051539">
    <property type="term" value="F:4 iron, 4 sulfur cluster binding"/>
    <property type="evidence" value="ECO:0007669"/>
    <property type="project" value="UniProtKB-KW"/>
</dbReference>
<dbReference type="GO" id="GO:0003677">
    <property type="term" value="F:DNA binding"/>
    <property type="evidence" value="ECO:0007669"/>
    <property type="project" value="UniProtKB-KW"/>
</dbReference>
<dbReference type="InterPro" id="IPR034768">
    <property type="entry name" value="4FE4S_WBL"/>
</dbReference>
<dbReference type="GO" id="GO:0045892">
    <property type="term" value="P:negative regulation of DNA-templated transcription"/>
    <property type="evidence" value="ECO:0007669"/>
    <property type="project" value="TreeGrafter"/>
</dbReference>
<sequence>MDTIWMARGSCASSDPEVFFPHDGIGVEIAKLVCADCTVTAPCLEYALANRVEHGVWGGCSERQRRRMLKARRAAARKDELVAVAA</sequence>
<dbReference type="PROSITE" id="PS51674">
    <property type="entry name" value="4FE4S_WBL"/>
    <property type="match status" value="1"/>
</dbReference>
<evidence type="ECO:0000256" key="1">
    <source>
        <dbReference type="ARBA" id="ARBA00001966"/>
    </source>
</evidence>
<keyword evidence="5" id="KW-0408">Iron</keyword>
<protein>
    <recommendedName>
        <fullName evidence="11">4Fe-4S Wbl-type domain-containing protein</fullName>
    </recommendedName>
</protein>
<keyword evidence="3" id="KW-0004">4Fe-4S</keyword>
<reference evidence="12" key="1">
    <citation type="submission" date="2018-05" db="EMBL/GenBank/DDBJ databases">
        <authorList>
            <person name="Lanie J.A."/>
            <person name="Ng W.-L."/>
            <person name="Kazmierczak K.M."/>
            <person name="Andrzejewski T.M."/>
            <person name="Davidsen T.M."/>
            <person name="Wayne K.J."/>
            <person name="Tettelin H."/>
            <person name="Glass J.I."/>
            <person name="Rusch D."/>
            <person name="Podicherti R."/>
            <person name="Tsui H.-C.T."/>
            <person name="Winkler M.E."/>
        </authorList>
    </citation>
    <scope>NUCLEOTIDE SEQUENCE</scope>
</reference>
<keyword evidence="9" id="KW-1015">Disulfide bond</keyword>
<evidence type="ECO:0000256" key="8">
    <source>
        <dbReference type="ARBA" id="ARBA00023125"/>
    </source>
</evidence>
<dbReference type="GO" id="GO:0047134">
    <property type="term" value="F:protein-disulfide reductase [NAD(P)H] activity"/>
    <property type="evidence" value="ECO:0007669"/>
    <property type="project" value="TreeGrafter"/>
</dbReference>
<dbReference type="EMBL" id="UINC01001355">
    <property type="protein sequence ID" value="SUZ78466.1"/>
    <property type="molecule type" value="Genomic_DNA"/>
</dbReference>
<dbReference type="PANTHER" id="PTHR38839">
    <property type="entry name" value="TRANSCRIPTIONAL REGULATOR WHID-RELATED"/>
    <property type="match status" value="1"/>
</dbReference>
<feature type="domain" description="4Fe-4S Wbl-type" evidence="11">
    <location>
        <begin position="10"/>
        <end position="67"/>
    </location>
</feature>
<dbReference type="HAMAP" id="MF_01479">
    <property type="entry name" value="WhiB"/>
    <property type="match status" value="1"/>
</dbReference>
<gene>
    <name evidence="12" type="ORF">METZ01_LOCUS31320</name>
</gene>
<accession>A0A381QGQ2</accession>
<dbReference type="AlphaFoldDB" id="A0A381QGQ2"/>
<evidence type="ECO:0000256" key="4">
    <source>
        <dbReference type="ARBA" id="ARBA00022723"/>
    </source>
</evidence>
<evidence type="ECO:0000256" key="6">
    <source>
        <dbReference type="ARBA" id="ARBA00023014"/>
    </source>
</evidence>
<keyword evidence="8" id="KW-0238">DNA-binding</keyword>
<dbReference type="InterPro" id="IPR003482">
    <property type="entry name" value="Whib"/>
</dbReference>
<dbReference type="GO" id="GO:0046872">
    <property type="term" value="F:metal ion binding"/>
    <property type="evidence" value="ECO:0007669"/>
    <property type="project" value="UniProtKB-KW"/>
</dbReference>
<evidence type="ECO:0000256" key="5">
    <source>
        <dbReference type="ARBA" id="ARBA00023004"/>
    </source>
</evidence>
<evidence type="ECO:0000256" key="3">
    <source>
        <dbReference type="ARBA" id="ARBA00022485"/>
    </source>
</evidence>
<evidence type="ECO:0000256" key="10">
    <source>
        <dbReference type="ARBA" id="ARBA00023163"/>
    </source>
</evidence>
<evidence type="ECO:0000256" key="2">
    <source>
        <dbReference type="ARBA" id="ARBA00006597"/>
    </source>
</evidence>
<comment type="similarity">
    <text evidence="2">Belongs to the WhiB family.</text>
</comment>
<evidence type="ECO:0000313" key="12">
    <source>
        <dbReference type="EMBL" id="SUZ78466.1"/>
    </source>
</evidence>
<keyword evidence="10" id="KW-0804">Transcription</keyword>
<organism evidence="12">
    <name type="scientific">marine metagenome</name>
    <dbReference type="NCBI Taxonomy" id="408172"/>
    <lineage>
        <taxon>unclassified sequences</taxon>
        <taxon>metagenomes</taxon>
        <taxon>ecological metagenomes</taxon>
    </lineage>
</organism>
<dbReference type="Pfam" id="PF02467">
    <property type="entry name" value="Whib"/>
    <property type="match status" value="1"/>
</dbReference>
<keyword evidence="6" id="KW-0411">Iron-sulfur</keyword>
<evidence type="ECO:0000256" key="9">
    <source>
        <dbReference type="ARBA" id="ARBA00023157"/>
    </source>
</evidence>
<keyword evidence="7" id="KW-0805">Transcription regulation</keyword>
<comment type="cofactor">
    <cofactor evidence="1">
        <name>[4Fe-4S] cluster</name>
        <dbReference type="ChEBI" id="CHEBI:49883"/>
    </cofactor>
</comment>
<evidence type="ECO:0000259" key="11">
    <source>
        <dbReference type="PROSITE" id="PS51674"/>
    </source>
</evidence>